<dbReference type="GO" id="GO:0000775">
    <property type="term" value="C:chromosome, centromeric region"/>
    <property type="evidence" value="ECO:0007669"/>
    <property type="project" value="UniProtKB-SubCell"/>
</dbReference>
<evidence type="ECO:0000256" key="3">
    <source>
        <dbReference type="ARBA" id="ARBA00005795"/>
    </source>
</evidence>
<evidence type="ECO:0000256" key="4">
    <source>
        <dbReference type="ARBA" id="ARBA00022454"/>
    </source>
</evidence>
<keyword evidence="7" id="KW-0137">Centromere</keyword>
<gene>
    <name evidence="9" type="ORF">GOMPHAMPRED_008211</name>
</gene>
<dbReference type="Proteomes" id="UP000664169">
    <property type="component" value="Unassembled WGS sequence"/>
</dbReference>
<evidence type="ECO:0000313" key="9">
    <source>
        <dbReference type="EMBL" id="CAF9914615.1"/>
    </source>
</evidence>
<dbReference type="PANTHER" id="PTHR14401">
    <property type="entry name" value="CENTROMERE PROTEIN K"/>
    <property type="match status" value="1"/>
</dbReference>
<keyword evidence="6" id="KW-0539">Nucleus</keyword>
<organism evidence="9 10">
    <name type="scientific">Gomphillus americanus</name>
    <dbReference type="NCBI Taxonomy" id="1940652"/>
    <lineage>
        <taxon>Eukaryota</taxon>
        <taxon>Fungi</taxon>
        <taxon>Dikarya</taxon>
        <taxon>Ascomycota</taxon>
        <taxon>Pezizomycotina</taxon>
        <taxon>Lecanoromycetes</taxon>
        <taxon>OSLEUM clade</taxon>
        <taxon>Ostropomycetidae</taxon>
        <taxon>Ostropales</taxon>
        <taxon>Graphidaceae</taxon>
        <taxon>Gomphilloideae</taxon>
        <taxon>Gomphillus</taxon>
    </lineage>
</organism>
<keyword evidence="5 8" id="KW-0175">Coiled coil</keyword>
<evidence type="ECO:0000313" key="10">
    <source>
        <dbReference type="Proteomes" id="UP000664169"/>
    </source>
</evidence>
<evidence type="ECO:0000256" key="1">
    <source>
        <dbReference type="ARBA" id="ARBA00004123"/>
    </source>
</evidence>
<dbReference type="PANTHER" id="PTHR14401:SF6">
    <property type="entry name" value="CENTROMERE PROTEIN K"/>
    <property type="match status" value="1"/>
</dbReference>
<dbReference type="GO" id="GO:0005634">
    <property type="term" value="C:nucleus"/>
    <property type="evidence" value="ECO:0007669"/>
    <property type="project" value="UniProtKB-SubCell"/>
</dbReference>
<comment type="caution">
    <text evidence="9">The sequence shown here is derived from an EMBL/GenBank/DDBJ whole genome shotgun (WGS) entry which is preliminary data.</text>
</comment>
<dbReference type="EMBL" id="CAJPDQ010000009">
    <property type="protein sequence ID" value="CAF9914615.1"/>
    <property type="molecule type" value="Genomic_DNA"/>
</dbReference>
<evidence type="ECO:0000256" key="7">
    <source>
        <dbReference type="ARBA" id="ARBA00023328"/>
    </source>
</evidence>
<dbReference type="AlphaFoldDB" id="A0A8H3IG75"/>
<comment type="subcellular location">
    <subcellularLocation>
        <location evidence="2">Chromosome</location>
        <location evidence="2">Centromere</location>
    </subcellularLocation>
    <subcellularLocation>
        <location evidence="1">Nucleus</location>
    </subcellularLocation>
</comment>
<reference evidence="9" key="1">
    <citation type="submission" date="2021-03" db="EMBL/GenBank/DDBJ databases">
        <authorList>
            <person name="Tagirdzhanova G."/>
        </authorList>
    </citation>
    <scope>NUCLEOTIDE SEQUENCE</scope>
</reference>
<keyword evidence="4" id="KW-0158">Chromosome</keyword>
<dbReference type="GO" id="GO:0051382">
    <property type="term" value="P:kinetochore assembly"/>
    <property type="evidence" value="ECO:0007669"/>
    <property type="project" value="InterPro"/>
</dbReference>
<accession>A0A8H3IG75</accession>
<feature type="coiled-coil region" evidence="8">
    <location>
        <begin position="36"/>
        <end position="63"/>
    </location>
</feature>
<feature type="coiled-coil region" evidence="8">
    <location>
        <begin position="124"/>
        <end position="175"/>
    </location>
</feature>
<evidence type="ECO:0000256" key="6">
    <source>
        <dbReference type="ARBA" id="ARBA00023242"/>
    </source>
</evidence>
<evidence type="ECO:0000256" key="2">
    <source>
        <dbReference type="ARBA" id="ARBA00004584"/>
    </source>
</evidence>
<comment type="similarity">
    <text evidence="3">Belongs to the CENP-K/MCM22 family.</text>
</comment>
<dbReference type="GO" id="GO:0000070">
    <property type="term" value="P:mitotic sister chromatid segregation"/>
    <property type="evidence" value="ECO:0007669"/>
    <property type="project" value="TreeGrafter"/>
</dbReference>
<protein>
    <submittedName>
        <fullName evidence="9">Uncharacterized protein</fullName>
    </submittedName>
</protein>
<proteinExistence type="inferred from homology"/>
<name>A0A8H3IG75_9LECA</name>
<keyword evidence="10" id="KW-1185">Reference proteome</keyword>
<evidence type="ECO:0000256" key="5">
    <source>
        <dbReference type="ARBA" id="ARBA00023054"/>
    </source>
</evidence>
<evidence type="ECO:0000256" key="8">
    <source>
        <dbReference type="SAM" id="Coils"/>
    </source>
</evidence>
<dbReference type="InterPro" id="IPR020993">
    <property type="entry name" value="Centromere_CenpK"/>
</dbReference>
<sequence>MELAPEGPLKELNRYVQLVNGKEYVKSSKRSIFMYEKGLEQTLQALKAQLEQENDQSKQLQEMIDVPIWDQESGEIDLRVAQLRVLAKGYKSLAERAPILPATNSQLPVLIAARELDRLVPETLESVRSTVTSLRESRRDLQEEFTSLADSENLNQIFERRVKELKSSASQAQEDDSHTIAVRLMDSEKLQTRKYRDDRTALATALAEFISTRLAPFLAAEELGGPVTGSVLNITDEMLAAGFSDKGKVNRGRKTDDDHRQRRIDEMFGNLAVQAGADDIGAEATIAAQAMNDLLEKLIQLAFDSGGGRFLQLEKEDAASRYLVRSKVAVLDPRDGRKIRLVDFGKPLDDWL</sequence>
<dbReference type="OrthoDB" id="9445768at2759"/>